<feature type="domain" description="F-box" evidence="1">
    <location>
        <begin position="3"/>
        <end position="48"/>
    </location>
</feature>
<dbReference type="InterPro" id="IPR006527">
    <property type="entry name" value="F-box-assoc_dom_typ1"/>
</dbReference>
<dbReference type="STRING" id="3827.A0A1S2XQ72"/>
<dbReference type="RefSeq" id="XP_012569112.1">
    <property type="nucleotide sequence ID" value="XM_012713658.2"/>
</dbReference>
<dbReference type="PANTHER" id="PTHR31672:SF13">
    <property type="entry name" value="F-BOX PROTEIN CPR30-LIKE"/>
    <property type="match status" value="1"/>
</dbReference>
<evidence type="ECO:0000313" key="3">
    <source>
        <dbReference type="RefSeq" id="XP_004492791.1"/>
    </source>
</evidence>
<dbReference type="Gene3D" id="1.20.1280.50">
    <property type="match status" value="1"/>
</dbReference>
<proteinExistence type="predicted"/>
<dbReference type="GeneID" id="101493607"/>
<accession>A0A1S2XQ72</accession>
<protein>
    <submittedName>
        <fullName evidence="3 4">F-box/kelch-repeat protein At3g23880-like isoform X1</fullName>
    </submittedName>
    <submittedName>
        <fullName evidence="5">F-box/kelch-repeat protein At3g23880-like isoform X2</fullName>
    </submittedName>
</protein>
<dbReference type="KEGG" id="cam:101493607"/>
<dbReference type="InterPro" id="IPR050796">
    <property type="entry name" value="SCF_F-box_component"/>
</dbReference>
<evidence type="ECO:0000313" key="4">
    <source>
        <dbReference type="RefSeq" id="XP_004492792.1"/>
    </source>
</evidence>
<dbReference type="Pfam" id="PF00646">
    <property type="entry name" value="F-box"/>
    <property type="match status" value="1"/>
</dbReference>
<sequence>MAPRSRVILPEDLIAEILSLISVKSLLRFRCVNNSWNSLILNPTFVKLHLKRSSQQNDLFTLTTHHIKYGFDESPDSSDDDLEHGYSVVPYSISRLIENPSFTHFEDPYYHLNDKGCSTMVGTCNGLILLADDSDAGRSHEYLFSLWNPATRTTSPKFGYFRDSRRERFAFSFGCDNSSNTYKVVASRYIRDQLSTEVRVLNLGENVWRNIESYPVVPVDLKSKDNYVYLNDTLNWLAIHNYFEYKIKNANNVKGISVKQFVIVSLDLGTETYNQYLLPRGINDKVLPAGPTISLLGGFLCFSYSYKKTDFVVWQMKKFGIEESWTQFLKISYQNLSPAYDYDDTWNYRLKLFPCLLSEDGYTLILRSSEVEAILYNWRDNRVKRINIIPSRTLIDDDTIDIVDWSLAKGYVESLVPTF</sequence>
<dbReference type="PANTHER" id="PTHR31672">
    <property type="entry name" value="BNACNNG10540D PROTEIN"/>
    <property type="match status" value="1"/>
</dbReference>
<dbReference type="InterPro" id="IPR001810">
    <property type="entry name" value="F-box_dom"/>
</dbReference>
<dbReference type="SUPFAM" id="SSF81383">
    <property type="entry name" value="F-box domain"/>
    <property type="match status" value="1"/>
</dbReference>
<evidence type="ECO:0000313" key="5">
    <source>
        <dbReference type="RefSeq" id="XP_012569112.1"/>
    </source>
</evidence>
<dbReference type="RefSeq" id="XP_004492792.1">
    <property type="nucleotide sequence ID" value="XM_004492735.3"/>
</dbReference>
<organism evidence="2 3">
    <name type="scientific">Cicer arietinum</name>
    <name type="common">Chickpea</name>
    <name type="synonym">Garbanzo</name>
    <dbReference type="NCBI Taxonomy" id="3827"/>
    <lineage>
        <taxon>Eukaryota</taxon>
        <taxon>Viridiplantae</taxon>
        <taxon>Streptophyta</taxon>
        <taxon>Embryophyta</taxon>
        <taxon>Tracheophyta</taxon>
        <taxon>Spermatophyta</taxon>
        <taxon>Magnoliopsida</taxon>
        <taxon>eudicotyledons</taxon>
        <taxon>Gunneridae</taxon>
        <taxon>Pentapetalae</taxon>
        <taxon>rosids</taxon>
        <taxon>fabids</taxon>
        <taxon>Fabales</taxon>
        <taxon>Fabaceae</taxon>
        <taxon>Papilionoideae</taxon>
        <taxon>50 kb inversion clade</taxon>
        <taxon>NPAAA clade</taxon>
        <taxon>Hologalegina</taxon>
        <taxon>IRL clade</taxon>
        <taxon>Cicereae</taxon>
        <taxon>Cicer</taxon>
    </lineage>
</organism>
<dbReference type="NCBIfam" id="TIGR01640">
    <property type="entry name" value="F_box_assoc_1"/>
    <property type="match status" value="1"/>
</dbReference>
<keyword evidence="2" id="KW-1185">Reference proteome</keyword>
<dbReference type="PaxDb" id="3827-XP_004492791.1"/>
<dbReference type="InterPro" id="IPR017451">
    <property type="entry name" value="F-box-assoc_interact_dom"/>
</dbReference>
<dbReference type="OrthoDB" id="591557at2759"/>
<reference evidence="3 4" key="2">
    <citation type="submission" date="2025-04" db="UniProtKB">
        <authorList>
            <consortium name="RefSeq"/>
        </authorList>
    </citation>
    <scope>IDENTIFICATION</scope>
    <source>
        <tissue evidence="3 4">Etiolated seedlings</tissue>
    </source>
</reference>
<name>A0A1S2XQ72_CICAR</name>
<evidence type="ECO:0000259" key="1">
    <source>
        <dbReference type="PROSITE" id="PS50181"/>
    </source>
</evidence>
<gene>
    <name evidence="3 4 5" type="primary">LOC101493607</name>
</gene>
<dbReference type="AlphaFoldDB" id="A0A1S2XQ72"/>
<evidence type="ECO:0000313" key="2">
    <source>
        <dbReference type="Proteomes" id="UP000087171"/>
    </source>
</evidence>
<dbReference type="RefSeq" id="XP_004492791.1">
    <property type="nucleotide sequence ID" value="XM_004492734.3"/>
</dbReference>
<dbReference type="InterPro" id="IPR036047">
    <property type="entry name" value="F-box-like_dom_sf"/>
</dbReference>
<dbReference type="SMART" id="SM00256">
    <property type="entry name" value="FBOX"/>
    <property type="match status" value="1"/>
</dbReference>
<reference evidence="2" key="1">
    <citation type="journal article" date="2013" name="Nat. Biotechnol.">
        <title>Draft genome sequence of chickpea (Cicer arietinum) provides a resource for trait improvement.</title>
        <authorList>
            <person name="Varshney R.K."/>
            <person name="Song C."/>
            <person name="Saxena R.K."/>
            <person name="Azam S."/>
            <person name="Yu S."/>
            <person name="Sharpe A.G."/>
            <person name="Cannon S."/>
            <person name="Baek J."/>
            <person name="Rosen B.D."/>
            <person name="Tar'an B."/>
            <person name="Millan T."/>
            <person name="Zhang X."/>
            <person name="Ramsay L.D."/>
            <person name="Iwata A."/>
            <person name="Wang Y."/>
            <person name="Nelson W."/>
            <person name="Farmer A.D."/>
            <person name="Gaur P.M."/>
            <person name="Soderlund C."/>
            <person name="Penmetsa R.V."/>
            <person name="Xu C."/>
            <person name="Bharti A.K."/>
            <person name="He W."/>
            <person name="Winter P."/>
            <person name="Zhao S."/>
            <person name="Hane J.K."/>
            <person name="Carrasquilla-Garcia N."/>
            <person name="Condie J.A."/>
            <person name="Upadhyaya H.D."/>
            <person name="Luo M.C."/>
            <person name="Thudi M."/>
            <person name="Gowda C.L."/>
            <person name="Singh N.P."/>
            <person name="Lichtenzveig J."/>
            <person name="Gali K.K."/>
            <person name="Rubio J."/>
            <person name="Nadarajan N."/>
            <person name="Dolezel J."/>
            <person name="Bansal K.C."/>
            <person name="Xu X."/>
            <person name="Edwards D."/>
            <person name="Zhang G."/>
            <person name="Kahl G."/>
            <person name="Gil J."/>
            <person name="Singh K.B."/>
            <person name="Datta S.K."/>
            <person name="Jackson S.A."/>
            <person name="Wang J."/>
            <person name="Cook D.R."/>
        </authorList>
    </citation>
    <scope>NUCLEOTIDE SEQUENCE [LARGE SCALE GENOMIC DNA]</scope>
    <source>
        <strain evidence="2">cv. CDC Frontier</strain>
    </source>
</reference>
<dbReference type="Proteomes" id="UP000087171">
    <property type="component" value="Chromosome Ca3"/>
</dbReference>
<dbReference type="PROSITE" id="PS50181">
    <property type="entry name" value="FBOX"/>
    <property type="match status" value="1"/>
</dbReference>
<dbReference type="Pfam" id="PF07734">
    <property type="entry name" value="FBA_1"/>
    <property type="match status" value="1"/>
</dbReference>